<dbReference type="PROSITE" id="PS00798">
    <property type="entry name" value="ALDOKETO_REDUCTASE_1"/>
    <property type="match status" value="1"/>
</dbReference>
<evidence type="ECO:0000256" key="3">
    <source>
        <dbReference type="ARBA" id="ARBA00022490"/>
    </source>
</evidence>
<dbReference type="PROSITE" id="PS00062">
    <property type="entry name" value="ALDOKETO_REDUCTASE_2"/>
    <property type="match status" value="1"/>
</dbReference>
<feature type="active site" description="Proton donor" evidence="5">
    <location>
        <position position="56"/>
    </location>
</feature>
<dbReference type="GO" id="GO:0004032">
    <property type="term" value="F:aldose reductase (NADPH) activity"/>
    <property type="evidence" value="ECO:0007669"/>
    <property type="project" value="UniProtKB-ARBA"/>
</dbReference>
<dbReference type="PANTHER" id="PTHR11732">
    <property type="entry name" value="ALDO/KETO REDUCTASE"/>
    <property type="match status" value="1"/>
</dbReference>
<organism evidence="9 10">
    <name type="scientific">Fusarium torreyae</name>
    <dbReference type="NCBI Taxonomy" id="1237075"/>
    <lineage>
        <taxon>Eukaryota</taxon>
        <taxon>Fungi</taxon>
        <taxon>Dikarya</taxon>
        <taxon>Ascomycota</taxon>
        <taxon>Pezizomycotina</taxon>
        <taxon>Sordariomycetes</taxon>
        <taxon>Hypocreomycetidae</taxon>
        <taxon>Hypocreales</taxon>
        <taxon>Nectriaceae</taxon>
        <taxon>Fusarium</taxon>
    </lineage>
</organism>
<dbReference type="GO" id="GO:0019568">
    <property type="term" value="P:arabinose catabolic process"/>
    <property type="evidence" value="ECO:0007669"/>
    <property type="project" value="UniProtKB-ARBA"/>
</dbReference>
<dbReference type="Pfam" id="PF00248">
    <property type="entry name" value="Aldo_ket_red"/>
    <property type="match status" value="1"/>
</dbReference>
<dbReference type="PROSITE" id="PS00063">
    <property type="entry name" value="ALDOKETO_REDUCTASE_3"/>
    <property type="match status" value="1"/>
</dbReference>
<protein>
    <recommendedName>
        <fullName evidence="8">NADP-dependent oxidoreductase domain-containing protein</fullName>
    </recommendedName>
</protein>
<dbReference type="Proteomes" id="UP001152049">
    <property type="component" value="Unassembled WGS sequence"/>
</dbReference>
<evidence type="ECO:0000256" key="7">
    <source>
        <dbReference type="PIRSR" id="PIRSR000097-3"/>
    </source>
</evidence>
<dbReference type="InterPro" id="IPR020471">
    <property type="entry name" value="AKR"/>
</dbReference>
<evidence type="ECO:0000256" key="5">
    <source>
        <dbReference type="PIRSR" id="PIRSR000097-1"/>
    </source>
</evidence>
<keyword evidence="4" id="KW-0560">Oxidoreductase</keyword>
<evidence type="ECO:0000313" key="10">
    <source>
        <dbReference type="Proteomes" id="UP001152049"/>
    </source>
</evidence>
<keyword evidence="3" id="KW-0963">Cytoplasm</keyword>
<comment type="similarity">
    <text evidence="2">Belongs to the aldo/keto reductase family.</text>
</comment>
<evidence type="ECO:0000259" key="8">
    <source>
        <dbReference type="Pfam" id="PF00248"/>
    </source>
</evidence>
<dbReference type="AlphaFoldDB" id="A0A9W8RQA4"/>
<sequence length="303" mass="33285">MASVAKNTQRVYTLNTGSKIPAIGLGTWQSKPNEVRVAVEAALRAGYRHIDAAAAYGNEAEVGDGIRDSGVPRSDIWLTTKLHNQWHTRVSEALDKSLEALGTDYVDLYLIHWPSSTDPTDLKKHLPDWDYVKTWEEMQKLLSTGKVKNIGVSNFGIAHLTRLLGSETCKVVPAINQIELHPNNPSPKLVAFNTSKDIHSTGYSCLGSAGSPLYSNKTLIHLAESKGKTVQQVLIMWGLQKGWSVIPKSVNPARISANFAVDGWELTEDEVAIVDAIPERFKVCDGSFLPPEMHGKVFLGDDE</sequence>
<dbReference type="PIRSF" id="PIRSF000097">
    <property type="entry name" value="AKR"/>
    <property type="match status" value="1"/>
</dbReference>
<comment type="caution">
    <text evidence="9">The sequence shown here is derived from an EMBL/GenBank/DDBJ whole genome shotgun (WGS) entry which is preliminary data.</text>
</comment>
<reference evidence="9" key="1">
    <citation type="submission" date="2022-09" db="EMBL/GenBank/DDBJ databases">
        <title>Fusarium specimens isolated from Avocado Roots.</title>
        <authorList>
            <person name="Stajich J."/>
            <person name="Roper C."/>
            <person name="Heimlech-Rivalta G."/>
        </authorList>
    </citation>
    <scope>NUCLEOTIDE SEQUENCE</scope>
    <source>
        <strain evidence="9">CF00136</strain>
    </source>
</reference>
<keyword evidence="10" id="KW-1185">Reference proteome</keyword>
<evidence type="ECO:0000256" key="6">
    <source>
        <dbReference type="PIRSR" id="PIRSR000097-2"/>
    </source>
</evidence>
<dbReference type="Gene3D" id="3.20.20.100">
    <property type="entry name" value="NADP-dependent oxidoreductase domain"/>
    <property type="match status" value="1"/>
</dbReference>
<dbReference type="GO" id="GO:0042843">
    <property type="term" value="P:D-xylose catabolic process"/>
    <property type="evidence" value="ECO:0007669"/>
    <property type="project" value="UniProtKB-ARBA"/>
</dbReference>
<dbReference type="PRINTS" id="PR00069">
    <property type="entry name" value="ALDKETRDTASE"/>
</dbReference>
<comment type="subcellular location">
    <subcellularLocation>
        <location evidence="1">Cytoplasm</location>
    </subcellularLocation>
</comment>
<dbReference type="SUPFAM" id="SSF51430">
    <property type="entry name" value="NAD(P)-linked oxidoreductase"/>
    <property type="match status" value="1"/>
</dbReference>
<dbReference type="GO" id="GO:0042180">
    <property type="term" value="P:ketone metabolic process"/>
    <property type="evidence" value="ECO:0007669"/>
    <property type="project" value="UniProtKB-ARBA"/>
</dbReference>
<evidence type="ECO:0000256" key="2">
    <source>
        <dbReference type="ARBA" id="ARBA00007905"/>
    </source>
</evidence>
<dbReference type="InterPro" id="IPR023210">
    <property type="entry name" value="NADP_OxRdtase_dom"/>
</dbReference>
<evidence type="ECO:0000256" key="4">
    <source>
        <dbReference type="ARBA" id="ARBA00023002"/>
    </source>
</evidence>
<name>A0A9W8RQA4_9HYPO</name>
<dbReference type="GO" id="GO:0005737">
    <property type="term" value="C:cytoplasm"/>
    <property type="evidence" value="ECO:0007669"/>
    <property type="project" value="UniProtKB-SubCell"/>
</dbReference>
<dbReference type="OrthoDB" id="416253at2759"/>
<evidence type="ECO:0000256" key="1">
    <source>
        <dbReference type="ARBA" id="ARBA00004496"/>
    </source>
</evidence>
<dbReference type="GO" id="GO:0006066">
    <property type="term" value="P:alcohol metabolic process"/>
    <property type="evidence" value="ECO:0007669"/>
    <property type="project" value="UniProtKB-ARBA"/>
</dbReference>
<feature type="site" description="Lowers pKa of active site Tyr" evidence="7">
    <location>
        <position position="81"/>
    </location>
</feature>
<evidence type="ECO:0000313" key="9">
    <source>
        <dbReference type="EMBL" id="KAJ4248801.1"/>
    </source>
</evidence>
<dbReference type="InterPro" id="IPR036812">
    <property type="entry name" value="NAD(P)_OxRdtase_dom_sf"/>
</dbReference>
<feature type="binding site" evidence="6">
    <location>
        <position position="112"/>
    </location>
    <ligand>
        <name>substrate</name>
    </ligand>
</feature>
<dbReference type="InterPro" id="IPR018170">
    <property type="entry name" value="Aldo/ket_reductase_CS"/>
</dbReference>
<dbReference type="EMBL" id="JAOQAZ010000035">
    <property type="protein sequence ID" value="KAJ4248801.1"/>
    <property type="molecule type" value="Genomic_DNA"/>
</dbReference>
<proteinExistence type="inferred from homology"/>
<feature type="domain" description="NADP-dependent oxidoreductase" evidence="8">
    <location>
        <begin position="23"/>
        <end position="277"/>
    </location>
</feature>
<dbReference type="FunFam" id="3.20.20.100:FF:000018">
    <property type="entry name" value="Glycerol dehydrogenase Gcy1"/>
    <property type="match status" value="1"/>
</dbReference>
<accession>A0A9W8RQA4</accession>
<gene>
    <name evidence="9" type="ORF">NW762_012639</name>
</gene>
<dbReference type="GO" id="GO:0033554">
    <property type="term" value="P:cellular response to stress"/>
    <property type="evidence" value="ECO:0007669"/>
    <property type="project" value="UniProtKB-ARBA"/>
</dbReference>